<feature type="transmembrane region" description="Helical" evidence="10">
    <location>
        <begin position="97"/>
        <end position="122"/>
    </location>
</feature>
<evidence type="ECO:0000256" key="2">
    <source>
        <dbReference type="ARBA" id="ARBA00006996"/>
    </source>
</evidence>
<keyword evidence="5" id="KW-0677">Repeat</keyword>
<dbReference type="GO" id="GO:0001786">
    <property type="term" value="F:phosphatidylserine binding"/>
    <property type="evidence" value="ECO:0007669"/>
    <property type="project" value="TreeGrafter"/>
</dbReference>
<evidence type="ECO:0000259" key="11">
    <source>
        <dbReference type="PROSITE" id="PS50004"/>
    </source>
</evidence>
<dbReference type="PANTHER" id="PTHR10024">
    <property type="entry name" value="SYNAPTOTAGMIN"/>
    <property type="match status" value="1"/>
</dbReference>
<dbReference type="CDD" id="cd08403">
    <property type="entry name" value="C2B_Synaptotagmin-3-5-6-9-10"/>
    <property type="match status" value="1"/>
</dbReference>
<dbReference type="FunFam" id="2.60.40.150:FF:000005">
    <property type="entry name" value="Synaptotagmin 6"/>
    <property type="match status" value="1"/>
</dbReference>
<keyword evidence="7 10" id="KW-1133">Transmembrane helix</keyword>
<comment type="subcellular location">
    <subcellularLocation>
        <location evidence="1">Cytoplasmic vesicle</location>
        <location evidence="1">Secretory vesicle membrane</location>
        <topology evidence="1">Single-pass membrane protein</topology>
    </subcellularLocation>
</comment>
<evidence type="ECO:0000313" key="12">
    <source>
        <dbReference type="Ensembl" id="ENSSGRP00000105643.1"/>
    </source>
</evidence>
<feature type="domain" description="C2" evidence="11">
    <location>
        <begin position="408"/>
        <end position="541"/>
    </location>
</feature>
<dbReference type="GO" id="GO:0030276">
    <property type="term" value="F:clathrin binding"/>
    <property type="evidence" value="ECO:0007669"/>
    <property type="project" value="TreeGrafter"/>
</dbReference>
<dbReference type="AlphaFoldDB" id="A0A672SV10"/>
<dbReference type="GO" id="GO:0017156">
    <property type="term" value="P:calcium-ion regulated exocytosis"/>
    <property type="evidence" value="ECO:0007669"/>
    <property type="project" value="TreeGrafter"/>
</dbReference>
<dbReference type="PANTHER" id="PTHR10024:SF45">
    <property type="entry name" value="SYNAPTOTAGMIN-6"/>
    <property type="match status" value="1"/>
</dbReference>
<dbReference type="PROSITE" id="PS50004">
    <property type="entry name" value="C2"/>
    <property type="match status" value="2"/>
</dbReference>
<dbReference type="PRINTS" id="PR00360">
    <property type="entry name" value="C2DOMAIN"/>
</dbReference>
<dbReference type="GO" id="GO:0005509">
    <property type="term" value="F:calcium ion binding"/>
    <property type="evidence" value="ECO:0007669"/>
    <property type="project" value="TreeGrafter"/>
</dbReference>
<reference evidence="12" key="2">
    <citation type="submission" date="2025-09" db="UniProtKB">
        <authorList>
            <consortium name="Ensembl"/>
        </authorList>
    </citation>
    <scope>IDENTIFICATION</scope>
</reference>
<keyword evidence="8 10" id="KW-0472">Membrane</keyword>
<dbReference type="PRINTS" id="PR00399">
    <property type="entry name" value="SYNAPTOTAGMN"/>
</dbReference>
<proteinExistence type="inferred from homology"/>
<dbReference type="Proteomes" id="UP000472262">
    <property type="component" value="Unassembled WGS sequence"/>
</dbReference>
<evidence type="ECO:0000256" key="6">
    <source>
        <dbReference type="ARBA" id="ARBA00022837"/>
    </source>
</evidence>
<keyword evidence="3 10" id="KW-0812">Transmembrane</keyword>
<evidence type="ECO:0000256" key="4">
    <source>
        <dbReference type="ARBA" id="ARBA00022723"/>
    </source>
</evidence>
<dbReference type="InParanoid" id="A0A672SV10"/>
<keyword evidence="13" id="KW-1185">Reference proteome</keyword>
<organism evidence="12 13">
    <name type="scientific">Sinocyclocheilus grahami</name>
    <name type="common">Dianchi golden-line fish</name>
    <name type="synonym">Barbus grahami</name>
    <dbReference type="NCBI Taxonomy" id="75366"/>
    <lineage>
        <taxon>Eukaryota</taxon>
        <taxon>Metazoa</taxon>
        <taxon>Chordata</taxon>
        <taxon>Craniata</taxon>
        <taxon>Vertebrata</taxon>
        <taxon>Euteleostomi</taxon>
        <taxon>Actinopterygii</taxon>
        <taxon>Neopterygii</taxon>
        <taxon>Teleostei</taxon>
        <taxon>Ostariophysi</taxon>
        <taxon>Cypriniformes</taxon>
        <taxon>Cyprinidae</taxon>
        <taxon>Cyprininae</taxon>
        <taxon>Sinocyclocheilus</taxon>
    </lineage>
</organism>
<dbReference type="GO" id="GO:0030658">
    <property type="term" value="C:transport vesicle membrane"/>
    <property type="evidence" value="ECO:0007669"/>
    <property type="project" value="UniProtKB-SubCell"/>
</dbReference>
<dbReference type="SUPFAM" id="SSF49562">
    <property type="entry name" value="C2 domain (Calcium/lipid-binding domain, CaLB)"/>
    <property type="match status" value="2"/>
</dbReference>
<comment type="similarity">
    <text evidence="2">Belongs to the synaptotagmin family.</text>
</comment>
<keyword evidence="6" id="KW-0106">Calcium</keyword>
<dbReference type="GO" id="GO:0005544">
    <property type="term" value="F:calcium-dependent phospholipid binding"/>
    <property type="evidence" value="ECO:0007669"/>
    <property type="project" value="TreeGrafter"/>
</dbReference>
<reference evidence="12" key="1">
    <citation type="submission" date="2025-08" db="UniProtKB">
        <authorList>
            <consortium name="Ensembl"/>
        </authorList>
    </citation>
    <scope>IDENTIFICATION</scope>
</reference>
<protein>
    <submittedName>
        <fullName evidence="12">Synaptotagmin 6</fullName>
    </submittedName>
</protein>
<feature type="transmembrane region" description="Helical" evidence="10">
    <location>
        <begin position="564"/>
        <end position="585"/>
    </location>
</feature>
<evidence type="ECO:0000256" key="5">
    <source>
        <dbReference type="ARBA" id="ARBA00022737"/>
    </source>
</evidence>
<evidence type="ECO:0000256" key="1">
    <source>
        <dbReference type="ARBA" id="ARBA00004160"/>
    </source>
</evidence>
<dbReference type="FunFam" id="2.60.40.150:FF:000011">
    <property type="entry name" value="Synaptotagmin 6"/>
    <property type="match status" value="1"/>
</dbReference>
<evidence type="ECO:0000256" key="10">
    <source>
        <dbReference type="SAM" id="Phobius"/>
    </source>
</evidence>
<dbReference type="GO" id="GO:0070382">
    <property type="term" value="C:exocytic vesicle"/>
    <property type="evidence" value="ECO:0007669"/>
    <property type="project" value="TreeGrafter"/>
</dbReference>
<dbReference type="CDD" id="cd08385">
    <property type="entry name" value="C2A_Synaptotagmin-1-5-6-9-10"/>
    <property type="match status" value="1"/>
</dbReference>
<dbReference type="Pfam" id="PF00168">
    <property type="entry name" value="C2"/>
    <property type="match status" value="2"/>
</dbReference>
<evidence type="ECO:0000256" key="7">
    <source>
        <dbReference type="ARBA" id="ARBA00022989"/>
    </source>
</evidence>
<evidence type="ECO:0000256" key="3">
    <source>
        <dbReference type="ARBA" id="ARBA00022692"/>
    </source>
</evidence>
<feature type="domain" description="C2" evidence="11">
    <location>
        <begin position="276"/>
        <end position="397"/>
    </location>
</feature>
<evidence type="ECO:0000256" key="8">
    <source>
        <dbReference type="ARBA" id="ARBA00023136"/>
    </source>
</evidence>
<dbReference type="Gene3D" id="2.60.40.150">
    <property type="entry name" value="C2 domain"/>
    <property type="match status" value="2"/>
</dbReference>
<dbReference type="SMART" id="SM00239">
    <property type="entry name" value="C2"/>
    <property type="match status" value="2"/>
</dbReference>
<dbReference type="Ensembl" id="ENSSGRT00000112289.1">
    <property type="protein sequence ID" value="ENSSGRP00000105643.1"/>
    <property type="gene ID" value="ENSSGRG00000052279.1"/>
</dbReference>
<gene>
    <name evidence="12" type="primary">LOC107560238</name>
</gene>
<keyword evidence="9" id="KW-0968">Cytoplasmic vesicle</keyword>
<keyword evidence="4" id="KW-0479">Metal-binding</keyword>
<name>A0A672SV10_SINGR</name>
<sequence length="634" mass="72261">MAGFNNKDCPLAQGHYERLLRKLIKWLHILLYQCCIATENDLYLHLANVNIWFHAIYSTFLLQILLNCHQVLSTKDICYVHFYNVHFCPCCIFCPDISFSLLLLVFVVCGLALLGVISVATWKLCWVPWRTKVLYSSATALAPTRPVRDQHREEGHGDYYPTLRNIMAADKLKDPGNFLEAAVKISHTSPDIPADVQLSMKDHLLRRTRISRQTTEPASSNRQMHHVTSLDRGSEFLDVEDHPTCTAASLGRIQPELYKQSTMEAEGPSKNGTTKTCGKINFSLKYDYEGELLLVTILKALDLPAKDLCGSSDPYVKIYLLPDRKRKFQTRVHRKTLNPTFDETFQFPVPYEELGSRKLHLSVFDFDRFSRHDMIGEVILENLFEVSDLSRETSIWKDIQYATSESVDLGEIMFSLCYLPTAGRLTLTVIKCRNLKAMDITGYSDPYVKVSLICDGRRLKKKKTSIKKNTLNPAYNEAIIFDIPPENMDQVSLHISVMDYDLVGHNEIIGVCRVGIHAEGLGRDHWNEMLAYPRKPIAHWHPLVEPKKSEKEVNDLKVSRVEKYIFISVFPSLPLFLSVLCLFFSGRLVPQALTVRALAHLLDSPPVHKEGINSLYVFKPSISQGLMVRSKICP</sequence>
<dbReference type="GO" id="GO:0000149">
    <property type="term" value="F:SNARE binding"/>
    <property type="evidence" value="ECO:0007669"/>
    <property type="project" value="TreeGrafter"/>
</dbReference>
<dbReference type="InterPro" id="IPR000008">
    <property type="entry name" value="C2_dom"/>
</dbReference>
<evidence type="ECO:0000256" key="9">
    <source>
        <dbReference type="ARBA" id="ARBA00023329"/>
    </source>
</evidence>
<evidence type="ECO:0000313" key="13">
    <source>
        <dbReference type="Proteomes" id="UP000472262"/>
    </source>
</evidence>
<dbReference type="InterPro" id="IPR001565">
    <property type="entry name" value="Synaptotagmin"/>
</dbReference>
<accession>A0A672SV10</accession>
<dbReference type="GO" id="GO:0005886">
    <property type="term" value="C:plasma membrane"/>
    <property type="evidence" value="ECO:0007669"/>
    <property type="project" value="TreeGrafter"/>
</dbReference>
<dbReference type="InterPro" id="IPR035892">
    <property type="entry name" value="C2_domain_sf"/>
</dbReference>